<feature type="chain" id="PRO_5004486221" evidence="1">
    <location>
        <begin position="24"/>
        <end position="303"/>
    </location>
</feature>
<dbReference type="EMBL" id="HF951689">
    <property type="protein sequence ID" value="CCW35574.1"/>
    <property type="molecule type" value="Genomic_DNA"/>
</dbReference>
<dbReference type="SUPFAM" id="SSF52317">
    <property type="entry name" value="Class I glutamine amidotransferase-like"/>
    <property type="match status" value="1"/>
</dbReference>
<dbReference type="PANTHER" id="PTHR40469:SF2">
    <property type="entry name" value="GALACTOSE-BINDING DOMAIN-LIKE SUPERFAMILY PROTEIN"/>
    <property type="match status" value="1"/>
</dbReference>
<evidence type="ECO:0000313" key="4">
    <source>
        <dbReference type="Proteomes" id="UP000014227"/>
    </source>
</evidence>
<feature type="domain" description="ThuA-like" evidence="2">
    <location>
        <begin position="34"/>
        <end position="284"/>
    </location>
</feature>
<protein>
    <submittedName>
        <fullName evidence="3">Uncharacterized protein conserved in bacteria</fullName>
    </submittedName>
</protein>
<reference evidence="4" key="1">
    <citation type="submission" date="2013-03" db="EMBL/GenBank/DDBJ databases">
        <title>Genome sequence of Chthonomonas calidirosea, the first sequenced genome from the Armatimonadetes phylum (formally candidate division OP10).</title>
        <authorList>
            <person name="Lee K.C.Y."/>
            <person name="Morgan X.C."/>
            <person name="Dunfield P.F."/>
            <person name="Tamas I."/>
            <person name="Houghton K.M."/>
            <person name="Vyssotski M."/>
            <person name="Ryan J.L.J."/>
            <person name="Lagutin K."/>
            <person name="McDonald I.R."/>
            <person name="Stott M.B."/>
        </authorList>
    </citation>
    <scope>NUCLEOTIDE SEQUENCE [LARGE SCALE GENOMIC DNA]</scope>
    <source>
        <strain evidence="4">DSM 23976 / ICMP 18418 / T49</strain>
    </source>
</reference>
<evidence type="ECO:0000259" key="2">
    <source>
        <dbReference type="Pfam" id="PF06283"/>
    </source>
</evidence>
<dbReference type="InterPro" id="IPR029010">
    <property type="entry name" value="ThuA-like"/>
</dbReference>
<dbReference type="STRING" id="454171.CP488_02331"/>
<sequence length="303" mass="33581">MKLWYSLGAVLLCFTLGTAVSNATPHGAKPMKHLLVVTVTKGFRHDSIPVAEQVIQMLGEKTGEWDTDFVRTDEEMQEKMTPEALKKYDAVVFANTTGVLPLPDPQGFLDYIKDGHGFVGMHSASDTFHTWPGQQDGVSEYIQMLGGEFLTHHAQSVADIHIEDTHFPGIRELIAEGEKAGGGPNTPVEQLQQGHSVVYDHTWLVFDEMYILKNNDRTKVHVILSMNHYPNDGSPDAGKPGDHLIAWCKSYGKGRVFYTVLGHRQEMWHDPLYQQLILGGIRFALGLAHANTKPSPPLSTAGK</sequence>
<dbReference type="eggNOG" id="COG3828">
    <property type="taxonomic scope" value="Bacteria"/>
</dbReference>
<dbReference type="PATRIC" id="fig|1303518.3.peg.1820"/>
<gene>
    <name evidence="3" type="ORF">CCALI_01761</name>
</gene>
<feature type="signal peptide" evidence="1">
    <location>
        <begin position="1"/>
        <end position="23"/>
    </location>
</feature>
<dbReference type="HOGENOM" id="CLU_057383_1_1_0"/>
<dbReference type="InterPro" id="IPR029062">
    <property type="entry name" value="Class_I_gatase-like"/>
</dbReference>
<accession>S0EYP3</accession>
<dbReference type="PANTHER" id="PTHR40469">
    <property type="entry name" value="SECRETED GLYCOSYL HYDROLASE"/>
    <property type="match status" value="1"/>
</dbReference>
<dbReference type="AlphaFoldDB" id="S0EYP3"/>
<dbReference type="Proteomes" id="UP000014227">
    <property type="component" value="Chromosome I"/>
</dbReference>
<proteinExistence type="predicted"/>
<dbReference type="KEGG" id="ccz:CCALI_01761"/>
<keyword evidence="1" id="KW-0732">Signal</keyword>
<evidence type="ECO:0000313" key="3">
    <source>
        <dbReference type="EMBL" id="CCW35574.1"/>
    </source>
</evidence>
<dbReference type="InParanoid" id="S0EYP3"/>
<dbReference type="Gene3D" id="3.40.50.880">
    <property type="match status" value="1"/>
</dbReference>
<evidence type="ECO:0000256" key="1">
    <source>
        <dbReference type="SAM" id="SignalP"/>
    </source>
</evidence>
<organism evidence="3 4">
    <name type="scientific">Chthonomonas calidirosea (strain DSM 23976 / ICMP 18418 / T49)</name>
    <dbReference type="NCBI Taxonomy" id="1303518"/>
    <lineage>
        <taxon>Bacteria</taxon>
        <taxon>Bacillati</taxon>
        <taxon>Armatimonadota</taxon>
        <taxon>Chthonomonadia</taxon>
        <taxon>Chthonomonadales</taxon>
        <taxon>Chthonomonadaceae</taxon>
        <taxon>Chthonomonas</taxon>
    </lineage>
</organism>
<keyword evidence="4" id="KW-1185">Reference proteome</keyword>
<name>S0EYP3_CHTCT</name>
<dbReference type="Pfam" id="PF06283">
    <property type="entry name" value="ThuA"/>
    <property type="match status" value="1"/>
</dbReference>
<dbReference type="OrthoDB" id="9785923at2"/>